<protein>
    <recommendedName>
        <fullName evidence="3">HEAT repeat domain-containing protein</fullName>
    </recommendedName>
</protein>
<evidence type="ECO:0000313" key="1">
    <source>
        <dbReference type="EMBL" id="MFC6837587.1"/>
    </source>
</evidence>
<keyword evidence="2" id="KW-1185">Reference proteome</keyword>
<proteinExistence type="predicted"/>
<comment type="caution">
    <text evidence="1">The sequence shown here is derived from an EMBL/GenBank/DDBJ whole genome shotgun (WGS) entry which is preliminary data.</text>
</comment>
<evidence type="ECO:0000313" key="2">
    <source>
        <dbReference type="Proteomes" id="UP001596406"/>
    </source>
</evidence>
<gene>
    <name evidence="1" type="ORF">ACFQHK_13900</name>
</gene>
<sequence length="65" mass="7547">MFDNDIDPEEYVKENRKQVLAVVRGSDDPFARACAWALLDRYTPDNELDELHDELDAVVERRGKP</sequence>
<evidence type="ECO:0008006" key="3">
    <source>
        <dbReference type="Google" id="ProtNLM"/>
    </source>
</evidence>
<reference evidence="1 2" key="1">
    <citation type="journal article" date="2019" name="Int. J. Syst. Evol. Microbiol.">
        <title>The Global Catalogue of Microorganisms (GCM) 10K type strain sequencing project: providing services to taxonomists for standard genome sequencing and annotation.</title>
        <authorList>
            <consortium name="The Broad Institute Genomics Platform"/>
            <consortium name="The Broad Institute Genome Sequencing Center for Infectious Disease"/>
            <person name="Wu L."/>
            <person name="Ma J."/>
        </authorList>
    </citation>
    <scope>NUCLEOTIDE SEQUENCE [LARGE SCALE GENOMIC DNA]</scope>
    <source>
        <strain evidence="1 2">PSRA2</strain>
    </source>
</reference>
<dbReference type="RefSeq" id="WP_304449252.1">
    <property type="nucleotide sequence ID" value="NZ_JARRAH010000001.1"/>
</dbReference>
<name>A0ABD5UGM7_9EURY</name>
<accession>A0ABD5UGM7</accession>
<organism evidence="1 2">
    <name type="scientific">Halomarina ordinaria</name>
    <dbReference type="NCBI Taxonomy" id="3033939"/>
    <lineage>
        <taxon>Archaea</taxon>
        <taxon>Methanobacteriati</taxon>
        <taxon>Methanobacteriota</taxon>
        <taxon>Stenosarchaea group</taxon>
        <taxon>Halobacteria</taxon>
        <taxon>Halobacteriales</taxon>
        <taxon>Natronomonadaceae</taxon>
        <taxon>Halomarina</taxon>
    </lineage>
</organism>
<dbReference type="Proteomes" id="UP001596406">
    <property type="component" value="Unassembled WGS sequence"/>
</dbReference>
<dbReference type="EMBL" id="JBHSXM010000001">
    <property type="protein sequence ID" value="MFC6837587.1"/>
    <property type="molecule type" value="Genomic_DNA"/>
</dbReference>
<dbReference type="AlphaFoldDB" id="A0ABD5UGM7"/>